<dbReference type="Proteomes" id="UP000053424">
    <property type="component" value="Unassembled WGS sequence"/>
</dbReference>
<feature type="compositionally biased region" description="Polar residues" evidence="1">
    <location>
        <begin position="1"/>
        <end position="19"/>
    </location>
</feature>
<sequence>MRRSKTNLTRPSTSPSQCATVHEEEVQIPTITRTSYCLVNQPSVPRPREVVPLETPAKLQKRHTFVEATRRKSQKEQIQPRPGTYVEQASENTPAPGPTRTSVLSV</sequence>
<reference evidence="3" key="2">
    <citation type="submission" date="2015-01" db="EMBL/GenBank/DDBJ databases">
        <title>Evolutionary Origins and Diversification of the Mycorrhizal Mutualists.</title>
        <authorList>
            <consortium name="DOE Joint Genome Institute"/>
            <consortium name="Mycorrhizal Genomics Consortium"/>
            <person name="Kohler A."/>
            <person name="Kuo A."/>
            <person name="Nagy L.G."/>
            <person name="Floudas D."/>
            <person name="Copeland A."/>
            <person name="Barry K.W."/>
            <person name="Cichocki N."/>
            <person name="Veneault-Fourrey C."/>
            <person name="LaButti K."/>
            <person name="Lindquist E.A."/>
            <person name="Lipzen A."/>
            <person name="Lundell T."/>
            <person name="Morin E."/>
            <person name="Murat C."/>
            <person name="Riley R."/>
            <person name="Ohm R."/>
            <person name="Sun H."/>
            <person name="Tunlid A."/>
            <person name="Henrissat B."/>
            <person name="Grigoriev I.V."/>
            <person name="Hibbett D.S."/>
            <person name="Martin F."/>
        </authorList>
    </citation>
    <scope>NUCLEOTIDE SEQUENCE [LARGE SCALE GENOMIC DNA]</scope>
    <source>
        <strain evidence="3">h7</strain>
    </source>
</reference>
<protein>
    <submittedName>
        <fullName evidence="2">Uncharacterized protein</fullName>
    </submittedName>
</protein>
<reference evidence="2 3" key="1">
    <citation type="submission" date="2014-04" db="EMBL/GenBank/DDBJ databases">
        <authorList>
            <consortium name="DOE Joint Genome Institute"/>
            <person name="Kuo A."/>
            <person name="Gay G."/>
            <person name="Dore J."/>
            <person name="Kohler A."/>
            <person name="Nagy L.G."/>
            <person name="Floudas D."/>
            <person name="Copeland A."/>
            <person name="Barry K.W."/>
            <person name="Cichocki N."/>
            <person name="Veneault-Fourrey C."/>
            <person name="LaButti K."/>
            <person name="Lindquist E.A."/>
            <person name="Lipzen A."/>
            <person name="Lundell T."/>
            <person name="Morin E."/>
            <person name="Murat C."/>
            <person name="Sun H."/>
            <person name="Tunlid A."/>
            <person name="Henrissat B."/>
            <person name="Grigoriev I.V."/>
            <person name="Hibbett D.S."/>
            <person name="Martin F."/>
            <person name="Nordberg H.P."/>
            <person name="Cantor M.N."/>
            <person name="Hua S.X."/>
        </authorList>
    </citation>
    <scope>NUCLEOTIDE SEQUENCE [LARGE SCALE GENOMIC DNA]</scope>
    <source>
        <strain evidence="3">h7</strain>
    </source>
</reference>
<feature type="region of interest" description="Disordered" evidence="1">
    <location>
        <begin position="1"/>
        <end position="21"/>
    </location>
</feature>
<feature type="compositionally biased region" description="Polar residues" evidence="1">
    <location>
        <begin position="87"/>
        <end position="106"/>
    </location>
</feature>
<evidence type="ECO:0000313" key="2">
    <source>
        <dbReference type="EMBL" id="KIM38350.1"/>
    </source>
</evidence>
<dbReference type="HOGENOM" id="CLU_2223587_0_0_1"/>
<dbReference type="EMBL" id="KN831791">
    <property type="protein sequence ID" value="KIM38350.1"/>
    <property type="molecule type" value="Genomic_DNA"/>
</dbReference>
<accession>A0A0C3BNU9</accession>
<gene>
    <name evidence="2" type="ORF">M413DRAFT_30190</name>
</gene>
<feature type="region of interest" description="Disordered" evidence="1">
    <location>
        <begin position="66"/>
        <end position="106"/>
    </location>
</feature>
<evidence type="ECO:0000313" key="3">
    <source>
        <dbReference type="Proteomes" id="UP000053424"/>
    </source>
</evidence>
<organism evidence="2 3">
    <name type="scientific">Hebeloma cylindrosporum</name>
    <dbReference type="NCBI Taxonomy" id="76867"/>
    <lineage>
        <taxon>Eukaryota</taxon>
        <taxon>Fungi</taxon>
        <taxon>Dikarya</taxon>
        <taxon>Basidiomycota</taxon>
        <taxon>Agaricomycotina</taxon>
        <taxon>Agaricomycetes</taxon>
        <taxon>Agaricomycetidae</taxon>
        <taxon>Agaricales</taxon>
        <taxon>Agaricineae</taxon>
        <taxon>Hymenogastraceae</taxon>
        <taxon>Hebeloma</taxon>
    </lineage>
</organism>
<dbReference type="AlphaFoldDB" id="A0A0C3BNU9"/>
<proteinExistence type="predicted"/>
<keyword evidence="3" id="KW-1185">Reference proteome</keyword>
<name>A0A0C3BNU9_HEBCY</name>
<evidence type="ECO:0000256" key="1">
    <source>
        <dbReference type="SAM" id="MobiDB-lite"/>
    </source>
</evidence>